<evidence type="ECO:0000313" key="2">
    <source>
        <dbReference type="Proteomes" id="UP000182060"/>
    </source>
</evidence>
<protein>
    <recommendedName>
        <fullName evidence="3">Capsule polysaccharide biosynthesis protein</fullName>
    </recommendedName>
</protein>
<dbReference type="EMBL" id="CP015017">
    <property type="protein sequence ID" value="APC00488.1"/>
    <property type="molecule type" value="Genomic_DNA"/>
</dbReference>
<proteinExistence type="predicted"/>
<dbReference type="GO" id="GO:0000271">
    <property type="term" value="P:polysaccharide biosynthetic process"/>
    <property type="evidence" value="ECO:0007669"/>
    <property type="project" value="InterPro"/>
</dbReference>
<evidence type="ECO:0000313" key="1">
    <source>
        <dbReference type="EMBL" id="APC00488.1"/>
    </source>
</evidence>
<evidence type="ECO:0008006" key="3">
    <source>
        <dbReference type="Google" id="ProtNLM"/>
    </source>
</evidence>
<organism evidence="1 2">
    <name type="scientific">Polynucleobacter asymbioticus</name>
    <dbReference type="NCBI Taxonomy" id="576611"/>
    <lineage>
        <taxon>Bacteria</taxon>
        <taxon>Pseudomonadati</taxon>
        <taxon>Pseudomonadota</taxon>
        <taxon>Betaproteobacteria</taxon>
        <taxon>Burkholderiales</taxon>
        <taxon>Burkholderiaceae</taxon>
        <taxon>Polynucleobacter</taxon>
    </lineage>
</organism>
<dbReference type="AlphaFoldDB" id="A0AAC9IWT8"/>
<dbReference type="Pfam" id="PF05159">
    <property type="entry name" value="Capsule_synth"/>
    <property type="match status" value="1"/>
</dbReference>
<dbReference type="GO" id="GO:0015774">
    <property type="term" value="P:polysaccharide transport"/>
    <property type="evidence" value="ECO:0007669"/>
    <property type="project" value="InterPro"/>
</dbReference>
<dbReference type="RefSeq" id="WP_071538717.1">
    <property type="nucleotide sequence ID" value="NZ_CP015016.1"/>
</dbReference>
<dbReference type="InterPro" id="IPR007833">
    <property type="entry name" value="Capsule_polysaccharide_synth"/>
</dbReference>
<reference evidence="1" key="1">
    <citation type="journal article" date="2017" name="Appl. Environ. Microbiol.">
        <title>Microdiversification of a pelagic Polynucleobacter species is mainly driven by acquisition of genomic islands from a partially interspecific gene pool.</title>
        <authorList>
            <person name="Hoetzinger M."/>
            <person name="Hahn M.W."/>
            <person name="Jezberova J."/>
            <person name="Schmidt J."/>
            <person name="Koll U."/>
        </authorList>
    </citation>
    <scope>NUCLEOTIDE SEQUENCE</scope>
    <source>
        <strain evidence="1">MWH-RechtKol4</strain>
    </source>
</reference>
<sequence length="492" mass="56790">MKILFADNWHFHRRNFLPIFEAIKRGSLSHQFETSRRSWWKAHGRYAHLTRSLKNSTDFIDQQDDWRAINYLGINLWEISKAEFLCGALTQNHWHVGGIPNQLDFVFEFAMSNTQDKEALRLCLAAAHNWLLFWNQYLDRHADVSHAIVFSGSYIYTRALMALAKQRDITVLVAEHFFTGNDFYLEYRDNPIANNCGVQRDFGVNSFIKENEVKVISSAYAHSRMKGVKNRNVPQTNITYKLPWGDKNPIVLVIGQVANDFSIIETPSDEISSIAIYKQVISGLLDNTSANVIFKTHPWERRRAPLFSPLTKIKIEEFIQSLPEKDRVRVAIIENESIQSIFQICDGVIGISSQGLLEACYYGFKPALMGGTFFSNKGFTQSAIQNPTLLNESFDMDLWKLSLTEYEQFLDFMGDMFTEALIPNSKIASRLICEKLFDPHAKISTSHFLGIIRTPKMKWTDFLGDLYERPHTWMWLLGIWIKSKFKGLKPSK</sequence>
<gene>
    <name evidence="1" type="ORF">AOC25_02050</name>
</gene>
<accession>A0AAC9IWT8</accession>
<name>A0AAC9IWT8_9BURK</name>
<dbReference type="Proteomes" id="UP000182060">
    <property type="component" value="Chromosome"/>
</dbReference>